<keyword evidence="2" id="KW-0239">DNA-directed DNA polymerase</keyword>
<dbReference type="PANTHER" id="PTHR11669:SF8">
    <property type="entry name" value="DNA POLYMERASE III SUBUNIT DELTA"/>
    <property type="match status" value="1"/>
</dbReference>
<dbReference type="EC" id="2.7.7.7" evidence="1"/>
<dbReference type="Pfam" id="PF13177">
    <property type="entry name" value="DNA_pol3_delta2"/>
    <property type="match status" value="1"/>
</dbReference>
<dbReference type="Proteomes" id="UP001300672">
    <property type="component" value="Chromosome"/>
</dbReference>
<accession>A0AA95H8G6</accession>
<protein>
    <recommendedName>
        <fullName evidence="1">DNA-directed DNA polymerase</fullName>
        <ecNumber evidence="1">2.7.7.7</ecNumber>
    </recommendedName>
</protein>
<gene>
    <name evidence="4" type="primary">holB</name>
    <name evidence="4" type="ORF">QJT80_07000</name>
</gene>
<proteinExistence type="predicted"/>
<dbReference type="InterPro" id="IPR027417">
    <property type="entry name" value="P-loop_NTPase"/>
</dbReference>
<dbReference type="NCBIfam" id="TIGR00678">
    <property type="entry name" value="holB"/>
    <property type="match status" value="1"/>
</dbReference>
<dbReference type="EMBL" id="CP124755">
    <property type="protein sequence ID" value="WGZ92225.1"/>
    <property type="molecule type" value="Genomic_DNA"/>
</dbReference>
<dbReference type="InterPro" id="IPR004622">
    <property type="entry name" value="DNA_pol_HolB"/>
</dbReference>
<dbReference type="GO" id="GO:0006261">
    <property type="term" value="P:DNA-templated DNA replication"/>
    <property type="evidence" value="ECO:0007669"/>
    <property type="project" value="TreeGrafter"/>
</dbReference>
<evidence type="ECO:0000256" key="3">
    <source>
        <dbReference type="ARBA" id="ARBA00049244"/>
    </source>
</evidence>
<comment type="catalytic activity">
    <reaction evidence="3">
        <text>DNA(n) + a 2'-deoxyribonucleoside 5'-triphosphate = DNA(n+1) + diphosphate</text>
        <dbReference type="Rhea" id="RHEA:22508"/>
        <dbReference type="Rhea" id="RHEA-COMP:17339"/>
        <dbReference type="Rhea" id="RHEA-COMP:17340"/>
        <dbReference type="ChEBI" id="CHEBI:33019"/>
        <dbReference type="ChEBI" id="CHEBI:61560"/>
        <dbReference type="ChEBI" id="CHEBI:173112"/>
        <dbReference type="EC" id="2.7.7.7"/>
    </reaction>
</comment>
<dbReference type="GO" id="GO:0008408">
    <property type="term" value="F:3'-5' exonuclease activity"/>
    <property type="evidence" value="ECO:0007669"/>
    <property type="project" value="InterPro"/>
</dbReference>
<keyword evidence="4" id="KW-0548">Nucleotidyltransferase</keyword>
<evidence type="ECO:0000256" key="1">
    <source>
        <dbReference type="ARBA" id="ARBA00012417"/>
    </source>
</evidence>
<dbReference type="GO" id="GO:0003887">
    <property type="term" value="F:DNA-directed DNA polymerase activity"/>
    <property type="evidence" value="ECO:0007669"/>
    <property type="project" value="UniProtKB-KW"/>
</dbReference>
<reference evidence="4" key="1">
    <citation type="journal article" date="2023" name="Int. J. Mol. Sci.">
        <title>Metagenomics Revealed a New Genus 'Candidatus Thiocaldithrix dubininis' gen. nov., sp. nov. and a New Species 'Candidatus Thiothrix putei' sp. nov. in the Family Thiotrichaceae, Some Members of Which Have Traits of Both Na+- and H+-Motive Energetics.</title>
        <authorList>
            <person name="Ravin N.V."/>
            <person name="Muntyan M.S."/>
            <person name="Smolyakov D.D."/>
            <person name="Rudenko T.S."/>
            <person name="Beletsky A.V."/>
            <person name="Mardanov A.V."/>
            <person name="Grabovich M.Y."/>
        </authorList>
    </citation>
    <scope>NUCLEOTIDE SEQUENCE</scope>
    <source>
        <strain evidence="4">GKL-01</strain>
    </source>
</reference>
<organism evidence="4">
    <name type="scientific">Candidatus Thiocaldithrix dubininis</name>
    <dbReference type="NCBI Taxonomy" id="3080823"/>
    <lineage>
        <taxon>Bacteria</taxon>
        <taxon>Pseudomonadati</taxon>
        <taxon>Pseudomonadota</taxon>
        <taxon>Gammaproteobacteria</taxon>
        <taxon>Thiotrichales</taxon>
        <taxon>Thiotrichaceae</taxon>
        <taxon>Candidatus Thiocaldithrix</taxon>
    </lineage>
</organism>
<evidence type="ECO:0000313" key="4">
    <source>
        <dbReference type="EMBL" id="WGZ92225.1"/>
    </source>
</evidence>
<dbReference type="KEGG" id="tdu:QJT80_07000"/>
<sequence>MIYPWQTSVWHSVQQALQTEHLPHALLLTGETGCGHEVFLQSLAQSLLCLTPSVEGFACGQCRSCQVYKAQSHPDFMAIGLQDERQAIVIEQIRELIYFLSLSRSYSPRRVVSLYPAERMNSNAANSLLKSLEEPSANTHLLLLTANPASLLPTIRSRCQVLRLPLPSTEQALTFLQTQSLSQPLDELLALAHGRPLAALALANGDSLNKRQQWLTHLQQIAQGQGNIVEISAYWEKYDKNSLLDWQFDYLLNQLKQSYQAAAPLSGQTLHPLINPTKIWRIYEDLLELKKRVNHPLNSRAFIEAQLMAWAA</sequence>
<dbReference type="AlphaFoldDB" id="A0AA95H8G6"/>
<dbReference type="PANTHER" id="PTHR11669">
    <property type="entry name" value="REPLICATION FACTOR C / DNA POLYMERASE III GAMMA-TAU SUBUNIT"/>
    <property type="match status" value="1"/>
</dbReference>
<dbReference type="InterPro" id="IPR050238">
    <property type="entry name" value="DNA_Rep/Repair_Clamp_Loader"/>
</dbReference>
<dbReference type="Gene3D" id="3.40.50.300">
    <property type="entry name" value="P-loop containing nucleotide triphosphate hydrolases"/>
    <property type="match status" value="1"/>
</dbReference>
<dbReference type="SUPFAM" id="SSF52540">
    <property type="entry name" value="P-loop containing nucleoside triphosphate hydrolases"/>
    <property type="match status" value="1"/>
</dbReference>
<dbReference type="GO" id="GO:0009360">
    <property type="term" value="C:DNA polymerase III complex"/>
    <property type="evidence" value="ECO:0007669"/>
    <property type="project" value="TreeGrafter"/>
</dbReference>
<reference evidence="4" key="2">
    <citation type="submission" date="2023-04" db="EMBL/GenBank/DDBJ databases">
        <authorList>
            <person name="Beletskiy A.V."/>
            <person name="Mardanov A.V."/>
            <person name="Ravin N.V."/>
        </authorList>
    </citation>
    <scope>NUCLEOTIDE SEQUENCE</scope>
    <source>
        <strain evidence="4">GKL-01</strain>
    </source>
</reference>
<keyword evidence="4" id="KW-0808">Transferase</keyword>
<evidence type="ECO:0000256" key="2">
    <source>
        <dbReference type="ARBA" id="ARBA00022932"/>
    </source>
</evidence>
<name>A0AA95H8G6_9GAMM</name>